<evidence type="ECO:0000259" key="1">
    <source>
        <dbReference type="Pfam" id="PF14399"/>
    </source>
</evidence>
<feature type="domain" description="Butirosin biosynthesis protein H N-terminal" evidence="1">
    <location>
        <begin position="12"/>
        <end position="142"/>
    </location>
</feature>
<name>A0A089L675_PAEBO</name>
<dbReference type="Pfam" id="PF14399">
    <property type="entry name" value="BtrH_N"/>
    <property type="match status" value="1"/>
</dbReference>
<reference evidence="2" key="1">
    <citation type="submission" date="2014-08" db="EMBL/GenBank/DDBJ databases">
        <title>Comparative genomics of the Paenibacillus odorifer group.</title>
        <authorList>
            <person name="den Bakker H.C."/>
            <person name="Tsai Y.-C.Y.-C."/>
            <person name="Martin N."/>
            <person name="Korlach J."/>
            <person name="Wiedmann M."/>
        </authorList>
    </citation>
    <scope>NUCLEOTIDE SEQUENCE [LARGE SCALE GENOMIC DNA]</scope>
    <source>
        <strain evidence="2">DSM 13188</strain>
    </source>
</reference>
<dbReference type="OrthoDB" id="2541760at2"/>
<dbReference type="InterPro" id="IPR026935">
    <property type="entry name" value="BtrH_N"/>
</dbReference>
<dbReference type="EMBL" id="CP009285">
    <property type="protein sequence ID" value="AIQ56951.1"/>
    <property type="molecule type" value="Genomic_DNA"/>
</dbReference>
<gene>
    <name evidence="2" type="ORF">PBOR_08420</name>
</gene>
<sequence length="346" mass="39410">MQDFVTHQGSECYIACFQNVLRNSGIDIDETEIFFLGEGFATCYEKRSKGNVVDISIRSFVHESIETFCEKNNFKYEIYKDLDSSSAEKLINTCIHQDIPIIVKMDSGCIDYNAAFKNAFGLGLSHFVVVIDEFNDHFLVSDGFVPTVPATIYQGAFGREQFTRGRNARGNECIVFSKEHIAELSKSWNKKEATDQLINELAVSLALFISGEGNQRRTTAENTFYGVNALKALVQDLPLLPDYYGEQFTEHMLMLYKKIRMWGVMGSRFLLEKTIAKLSEEQHLFDEQVNNNVRLLIRSWNTLSLMLMKIGMSKRTGDLIPLAQKINELIETEVGLYSLILSHIKN</sequence>
<proteinExistence type="predicted"/>
<evidence type="ECO:0000313" key="3">
    <source>
        <dbReference type="Proteomes" id="UP000029518"/>
    </source>
</evidence>
<dbReference type="AlphaFoldDB" id="A0A089L675"/>
<dbReference type="HOGENOM" id="CLU_823110_0_0_9"/>
<protein>
    <recommendedName>
        <fullName evidence="1">Butirosin biosynthesis protein H N-terminal domain-containing protein</fullName>
    </recommendedName>
</protein>
<organism evidence="2 3">
    <name type="scientific">Paenibacillus borealis</name>
    <dbReference type="NCBI Taxonomy" id="160799"/>
    <lineage>
        <taxon>Bacteria</taxon>
        <taxon>Bacillati</taxon>
        <taxon>Bacillota</taxon>
        <taxon>Bacilli</taxon>
        <taxon>Bacillales</taxon>
        <taxon>Paenibacillaceae</taxon>
        <taxon>Paenibacillus</taxon>
    </lineage>
</organism>
<dbReference type="Proteomes" id="UP000029518">
    <property type="component" value="Chromosome"/>
</dbReference>
<accession>A0A089L675</accession>
<keyword evidence="3" id="KW-1185">Reference proteome</keyword>
<dbReference type="KEGG" id="pbd:PBOR_08420"/>
<evidence type="ECO:0000313" key="2">
    <source>
        <dbReference type="EMBL" id="AIQ56951.1"/>
    </source>
</evidence>